<proteinExistence type="predicted"/>
<organism evidence="1 2">
    <name type="scientific">Streptomyces cellostaticus</name>
    <dbReference type="NCBI Taxonomy" id="67285"/>
    <lineage>
        <taxon>Bacteria</taxon>
        <taxon>Bacillati</taxon>
        <taxon>Actinomycetota</taxon>
        <taxon>Actinomycetes</taxon>
        <taxon>Kitasatosporales</taxon>
        <taxon>Streptomycetaceae</taxon>
        <taxon>Streptomyces</taxon>
    </lineage>
</organism>
<dbReference type="RefSeq" id="WP_067010796.1">
    <property type="nucleotide sequence ID" value="NZ_BNDU01000006.1"/>
</dbReference>
<protein>
    <submittedName>
        <fullName evidence="1">Uncharacterized protein</fullName>
    </submittedName>
</protein>
<evidence type="ECO:0000313" key="1">
    <source>
        <dbReference type="EMBL" id="KUM86685.1"/>
    </source>
</evidence>
<comment type="caution">
    <text evidence="1">The sequence shown here is derived from an EMBL/GenBank/DDBJ whole genome shotgun (WGS) entry which is preliminary data.</text>
</comment>
<dbReference type="Proteomes" id="UP000054241">
    <property type="component" value="Unassembled WGS sequence"/>
</dbReference>
<keyword evidence="2" id="KW-1185">Reference proteome</keyword>
<dbReference type="AlphaFoldDB" id="A0A101N559"/>
<sequence length="166" mass="18519">MTTWQYDIRADLGWQETAIHQVPDKGVMLEAAGEWKHANDWDAVDAEGHKVSKKPGTMDGAFYRHLAVAGRPEFLHSGTDAYVGSLIGKWGPDGVPFKMGKRRSFMSGSSVDTSKKLYLAMNDREGEEGLKDNSGVMHVIAAVYTRSEREPRWTYSRFGGWSTTTC</sequence>
<dbReference type="EMBL" id="LMWL01000108">
    <property type="protein sequence ID" value="KUM86685.1"/>
    <property type="molecule type" value="Genomic_DNA"/>
</dbReference>
<dbReference type="Gene3D" id="2.60.120.430">
    <property type="entry name" value="Galactose-binding lectin"/>
    <property type="match status" value="1"/>
</dbReference>
<dbReference type="OrthoDB" id="8940563at2"/>
<name>A0A101N559_9ACTN</name>
<gene>
    <name evidence="1" type="ORF">AQI88_41130</name>
</gene>
<evidence type="ECO:0000313" key="2">
    <source>
        <dbReference type="Proteomes" id="UP000054241"/>
    </source>
</evidence>
<reference evidence="1 2" key="1">
    <citation type="submission" date="2015-10" db="EMBL/GenBank/DDBJ databases">
        <title>Draft genome sequence of Streptomyces cellostaticus DSM 40189, type strain for the species Streptomyces cellostaticus.</title>
        <authorList>
            <person name="Ruckert C."/>
            <person name="Winkler A."/>
            <person name="Kalinowski J."/>
            <person name="Kampfer P."/>
            <person name="Glaeser S."/>
        </authorList>
    </citation>
    <scope>NUCLEOTIDE SEQUENCE [LARGE SCALE GENOMIC DNA]</scope>
    <source>
        <strain evidence="1 2">DSM 40189</strain>
    </source>
</reference>
<accession>A0A101N559</accession>